<dbReference type="SUPFAM" id="SSF50249">
    <property type="entry name" value="Nucleic acid-binding proteins"/>
    <property type="match status" value="1"/>
</dbReference>
<dbReference type="Pfam" id="PF12826">
    <property type="entry name" value="HHH_2"/>
    <property type="match status" value="1"/>
</dbReference>
<feature type="binding site" evidence="11">
    <location>
        <begin position="34"/>
        <end position="38"/>
    </location>
    <ligand>
        <name>NAD(+)</name>
        <dbReference type="ChEBI" id="CHEBI:57540"/>
    </ligand>
</feature>
<comment type="function">
    <text evidence="1 11">DNA ligase that catalyzes the formation of phosphodiester linkages between 5'-phosphoryl and 3'-hydroxyl groups in double-stranded DNA using NAD as a coenzyme and as the energy source for the reaction. It is essential for DNA replication and repair of damaged DNA.</text>
</comment>
<dbReference type="GO" id="GO:0003677">
    <property type="term" value="F:DNA binding"/>
    <property type="evidence" value="ECO:0007669"/>
    <property type="project" value="InterPro"/>
</dbReference>
<dbReference type="Pfam" id="PF03120">
    <property type="entry name" value="OB_DNA_ligase"/>
    <property type="match status" value="1"/>
</dbReference>
<dbReference type="GO" id="GO:0003911">
    <property type="term" value="F:DNA ligase (NAD+) activity"/>
    <property type="evidence" value="ECO:0007669"/>
    <property type="project" value="UniProtKB-UniRule"/>
</dbReference>
<evidence type="ECO:0000256" key="1">
    <source>
        <dbReference type="ARBA" id="ARBA00004067"/>
    </source>
</evidence>
<dbReference type="Gene3D" id="1.10.287.610">
    <property type="entry name" value="Helix hairpin bin"/>
    <property type="match status" value="1"/>
</dbReference>
<feature type="binding site" evidence="11">
    <location>
        <position position="137"/>
    </location>
    <ligand>
        <name>NAD(+)</name>
        <dbReference type="ChEBI" id="CHEBI:57540"/>
    </ligand>
</feature>
<dbReference type="InterPro" id="IPR013839">
    <property type="entry name" value="DNAligase_adenylation"/>
</dbReference>
<dbReference type="Gene3D" id="3.40.50.10190">
    <property type="entry name" value="BRCT domain"/>
    <property type="match status" value="1"/>
</dbReference>
<dbReference type="InterPro" id="IPR004150">
    <property type="entry name" value="NAD_DNA_ligase_OB"/>
</dbReference>
<dbReference type="CDD" id="cd17748">
    <property type="entry name" value="BRCT_DNA_ligase_like"/>
    <property type="match status" value="1"/>
</dbReference>
<comment type="caution">
    <text evidence="13">The sequence shown here is derived from an EMBL/GenBank/DDBJ whole genome shotgun (WGS) entry which is preliminary data.</text>
</comment>
<dbReference type="Gene3D" id="6.20.10.30">
    <property type="match status" value="1"/>
</dbReference>
<feature type="binding site" evidence="11">
    <location>
        <position position="114"/>
    </location>
    <ligand>
        <name>NAD(+)</name>
        <dbReference type="ChEBI" id="CHEBI:57540"/>
    </ligand>
</feature>
<dbReference type="FunFam" id="3.30.470.30:FF:000001">
    <property type="entry name" value="DNA ligase"/>
    <property type="match status" value="1"/>
</dbReference>
<dbReference type="PROSITE" id="PS50172">
    <property type="entry name" value="BRCT"/>
    <property type="match status" value="1"/>
</dbReference>
<feature type="binding site" evidence="11">
    <location>
        <position position="429"/>
    </location>
    <ligand>
        <name>Zn(2+)</name>
        <dbReference type="ChEBI" id="CHEBI:29105"/>
    </ligand>
</feature>
<keyword evidence="5 11" id="KW-0227">DNA damage</keyword>
<keyword evidence="11" id="KW-0464">Manganese</keyword>
<dbReference type="SMART" id="SM00532">
    <property type="entry name" value="LIGANc"/>
    <property type="match status" value="1"/>
</dbReference>
<dbReference type="AlphaFoldDB" id="A0A225DJY2"/>
<dbReference type="GO" id="GO:0046872">
    <property type="term" value="F:metal ion binding"/>
    <property type="evidence" value="ECO:0007669"/>
    <property type="project" value="UniProtKB-KW"/>
</dbReference>
<dbReference type="OrthoDB" id="9759736at2"/>
<reference evidence="14" key="1">
    <citation type="submission" date="2017-06" db="EMBL/GenBank/DDBJ databases">
        <title>Genome analysis of Fimbriiglobus ruber SP5, the first member of the order Planctomycetales with confirmed chitinolytic capability.</title>
        <authorList>
            <person name="Ravin N.V."/>
            <person name="Rakitin A.L."/>
            <person name="Ivanova A.A."/>
            <person name="Beletsky A.V."/>
            <person name="Kulichevskaya I.S."/>
            <person name="Mardanov A.V."/>
            <person name="Dedysh S.N."/>
        </authorList>
    </citation>
    <scope>NUCLEOTIDE SEQUENCE [LARGE SCALE GENOMIC DNA]</scope>
    <source>
        <strain evidence="14">SP5</strain>
    </source>
</reference>
<protein>
    <recommendedName>
        <fullName evidence="11">DNA ligase</fullName>
        <ecNumber evidence="11">6.5.1.2</ecNumber>
    </recommendedName>
    <alternativeName>
        <fullName evidence="11">Polydeoxyribonucleotide synthase [NAD(+)]</fullName>
    </alternativeName>
</protein>
<dbReference type="Proteomes" id="UP000214646">
    <property type="component" value="Unassembled WGS sequence"/>
</dbReference>
<dbReference type="PANTHER" id="PTHR23389">
    <property type="entry name" value="CHROMOSOME TRANSMISSION FIDELITY FACTOR 18"/>
    <property type="match status" value="1"/>
</dbReference>
<dbReference type="NCBIfam" id="NF005932">
    <property type="entry name" value="PRK07956.1"/>
    <property type="match status" value="1"/>
</dbReference>
<dbReference type="CDD" id="cd00114">
    <property type="entry name" value="LIGANc"/>
    <property type="match status" value="1"/>
</dbReference>
<evidence type="ECO:0000256" key="4">
    <source>
        <dbReference type="ARBA" id="ARBA00022723"/>
    </source>
</evidence>
<feature type="binding site" evidence="11">
    <location>
        <begin position="83"/>
        <end position="84"/>
    </location>
    <ligand>
        <name>NAD(+)</name>
        <dbReference type="ChEBI" id="CHEBI:57540"/>
    </ligand>
</feature>
<dbReference type="EMBL" id="NIDE01000005">
    <property type="protein sequence ID" value="OWK41771.1"/>
    <property type="molecule type" value="Genomic_DNA"/>
</dbReference>
<dbReference type="Gene3D" id="2.40.50.140">
    <property type="entry name" value="Nucleic acid-binding proteins"/>
    <property type="match status" value="1"/>
</dbReference>
<dbReference type="Pfam" id="PF14520">
    <property type="entry name" value="HHH_5"/>
    <property type="match status" value="1"/>
</dbReference>
<feature type="domain" description="BRCT" evidence="12">
    <location>
        <begin position="595"/>
        <end position="674"/>
    </location>
</feature>
<dbReference type="Gene3D" id="3.30.470.30">
    <property type="entry name" value="DNA ligase/mRNA capping enzyme"/>
    <property type="match status" value="1"/>
</dbReference>
<dbReference type="SMART" id="SM00292">
    <property type="entry name" value="BRCT"/>
    <property type="match status" value="1"/>
</dbReference>
<dbReference type="SUPFAM" id="SSF56091">
    <property type="entry name" value="DNA ligase/mRNA capping enzyme, catalytic domain"/>
    <property type="match status" value="1"/>
</dbReference>
<evidence type="ECO:0000313" key="14">
    <source>
        <dbReference type="Proteomes" id="UP000214646"/>
    </source>
</evidence>
<dbReference type="PIRSF" id="PIRSF001604">
    <property type="entry name" value="LigA"/>
    <property type="match status" value="1"/>
</dbReference>
<dbReference type="InterPro" id="IPR036420">
    <property type="entry name" value="BRCT_dom_sf"/>
</dbReference>
<keyword evidence="3 11" id="KW-0235">DNA replication</keyword>
<evidence type="ECO:0000256" key="9">
    <source>
        <dbReference type="ARBA" id="ARBA00023204"/>
    </source>
</evidence>
<organism evidence="13 14">
    <name type="scientific">Fimbriiglobus ruber</name>
    <dbReference type="NCBI Taxonomy" id="1908690"/>
    <lineage>
        <taxon>Bacteria</taxon>
        <taxon>Pseudomonadati</taxon>
        <taxon>Planctomycetota</taxon>
        <taxon>Planctomycetia</taxon>
        <taxon>Gemmatales</taxon>
        <taxon>Gemmataceae</taxon>
        <taxon>Fimbriiglobus</taxon>
    </lineage>
</organism>
<evidence type="ECO:0000256" key="6">
    <source>
        <dbReference type="ARBA" id="ARBA00022833"/>
    </source>
</evidence>
<feature type="binding site" evidence="11">
    <location>
        <position position="435"/>
    </location>
    <ligand>
        <name>Zn(2+)</name>
        <dbReference type="ChEBI" id="CHEBI:29105"/>
    </ligand>
</feature>
<feature type="binding site" evidence="11">
    <location>
        <position position="174"/>
    </location>
    <ligand>
        <name>NAD(+)</name>
        <dbReference type="ChEBI" id="CHEBI:57540"/>
    </ligand>
</feature>
<evidence type="ECO:0000313" key="13">
    <source>
        <dbReference type="EMBL" id="OWK41771.1"/>
    </source>
</evidence>
<dbReference type="InterPro" id="IPR010994">
    <property type="entry name" value="RuvA_2-like"/>
</dbReference>
<feature type="binding site" evidence="11">
    <location>
        <position position="314"/>
    </location>
    <ligand>
        <name>NAD(+)</name>
        <dbReference type="ChEBI" id="CHEBI:57540"/>
    </ligand>
</feature>
<keyword evidence="2 11" id="KW-0436">Ligase</keyword>
<dbReference type="PROSITE" id="PS01055">
    <property type="entry name" value="DNA_LIGASE_N1"/>
    <property type="match status" value="1"/>
</dbReference>
<keyword evidence="8 11" id="KW-0520">NAD</keyword>
<feature type="binding site" evidence="11">
    <location>
        <position position="412"/>
    </location>
    <ligand>
        <name>Zn(2+)</name>
        <dbReference type="ChEBI" id="CHEBI:29105"/>
    </ligand>
</feature>
<dbReference type="SMART" id="SM00278">
    <property type="entry name" value="HhH1"/>
    <property type="match status" value="3"/>
</dbReference>
<evidence type="ECO:0000256" key="10">
    <source>
        <dbReference type="ARBA" id="ARBA00034005"/>
    </source>
</evidence>
<dbReference type="NCBIfam" id="TIGR00575">
    <property type="entry name" value="dnlj"/>
    <property type="match status" value="1"/>
</dbReference>
<dbReference type="PANTHER" id="PTHR23389:SF9">
    <property type="entry name" value="DNA LIGASE"/>
    <property type="match status" value="1"/>
</dbReference>
<dbReference type="InterPro" id="IPR001679">
    <property type="entry name" value="DNA_ligase"/>
</dbReference>
<dbReference type="InterPro" id="IPR001357">
    <property type="entry name" value="BRCT_dom"/>
</dbReference>
<evidence type="ECO:0000256" key="8">
    <source>
        <dbReference type="ARBA" id="ARBA00023027"/>
    </source>
</evidence>
<dbReference type="RefSeq" id="WP_088255023.1">
    <property type="nucleotide sequence ID" value="NZ_NIDE01000005.1"/>
</dbReference>
<evidence type="ECO:0000256" key="3">
    <source>
        <dbReference type="ARBA" id="ARBA00022705"/>
    </source>
</evidence>
<evidence type="ECO:0000256" key="11">
    <source>
        <dbReference type="HAMAP-Rule" id="MF_01588"/>
    </source>
</evidence>
<dbReference type="GO" id="GO:0006281">
    <property type="term" value="P:DNA repair"/>
    <property type="evidence" value="ECO:0007669"/>
    <property type="project" value="UniProtKB-KW"/>
</dbReference>
<feature type="binding site" evidence="11">
    <location>
        <position position="409"/>
    </location>
    <ligand>
        <name>Zn(2+)</name>
        <dbReference type="ChEBI" id="CHEBI:29105"/>
    </ligand>
</feature>
<dbReference type="InterPro" id="IPR003583">
    <property type="entry name" value="Hlx-hairpin-Hlx_DNA-bd_motif"/>
</dbReference>
<dbReference type="InterPro" id="IPR018239">
    <property type="entry name" value="DNA_ligase_AS"/>
</dbReference>
<dbReference type="Pfam" id="PF00533">
    <property type="entry name" value="BRCT"/>
    <property type="match status" value="1"/>
</dbReference>
<comment type="similarity">
    <text evidence="11">Belongs to the NAD-dependent DNA ligase family. LigA subfamily.</text>
</comment>
<accession>A0A225DJY2</accession>
<evidence type="ECO:0000256" key="2">
    <source>
        <dbReference type="ARBA" id="ARBA00022598"/>
    </source>
</evidence>
<evidence type="ECO:0000256" key="5">
    <source>
        <dbReference type="ARBA" id="ARBA00022763"/>
    </source>
</evidence>
<comment type="cofactor">
    <cofactor evidence="11">
        <name>Mg(2+)</name>
        <dbReference type="ChEBI" id="CHEBI:18420"/>
    </cofactor>
    <cofactor evidence="11">
        <name>Mn(2+)</name>
        <dbReference type="ChEBI" id="CHEBI:29035"/>
    </cofactor>
</comment>
<name>A0A225DJY2_9BACT</name>
<comment type="catalytic activity">
    <reaction evidence="10 11">
        <text>NAD(+) + (deoxyribonucleotide)n-3'-hydroxyl + 5'-phospho-(deoxyribonucleotide)m = (deoxyribonucleotide)n+m + AMP + beta-nicotinamide D-nucleotide.</text>
        <dbReference type="EC" id="6.5.1.2"/>
    </reaction>
</comment>
<dbReference type="EC" id="6.5.1.2" evidence="11"/>
<keyword evidence="9 11" id="KW-0234">DNA repair</keyword>
<gene>
    <name evidence="11" type="primary">ligA</name>
    <name evidence="13" type="ORF">FRUB_03849</name>
</gene>
<evidence type="ECO:0000259" key="12">
    <source>
        <dbReference type="PROSITE" id="PS50172"/>
    </source>
</evidence>
<dbReference type="Pfam" id="PF01653">
    <property type="entry name" value="DNA_ligase_aden"/>
    <property type="match status" value="1"/>
</dbReference>
<dbReference type="SUPFAM" id="SSF52113">
    <property type="entry name" value="BRCT domain"/>
    <property type="match status" value="1"/>
</dbReference>
<dbReference type="SUPFAM" id="SSF47781">
    <property type="entry name" value="RuvA domain 2-like"/>
    <property type="match status" value="1"/>
</dbReference>
<dbReference type="HAMAP" id="MF_01588">
    <property type="entry name" value="DNA_ligase_A"/>
    <property type="match status" value="1"/>
</dbReference>
<keyword evidence="4 11" id="KW-0479">Metal-binding</keyword>
<proteinExistence type="inferred from homology"/>
<dbReference type="InterPro" id="IPR041663">
    <property type="entry name" value="DisA/LigA_HHH"/>
</dbReference>
<sequence length="674" mass="73971">MAKPTHAARAAELRKLIEYHNHKYYTDAEPEISDREFDRLLDELKQIEADHPKLDTPDSPTRRVGGKPIDAFVSVRHRVPMLSIDNTYNADELREFDKSTRKLLGGEVPTYVVELKIDGVAMSLTYEDGLLVVGATRGDGEAGDDVTHNLRTMPDVPLKLRTAAPPKLFEARGEVYMTRADLIRLNRGRVEKGEKPYDNCRNLTAGSLKMLDPKQSASRRLRFVAYALGATEGVTIASHQQALDTLRGFGFPVDSHTKACATIDEVIAHVTEWNEKRHDLPYDTDGMVVKVDSFAHRQRLGATSKSPRWVRAYKFEAEHGITKIGAVELSVGKFGELTPVALFDPPVRLAGTTVSRASMHNASVVDKLDARIGDTVVVEKAGEIIPQVVSVVADARTGAEKKLVWPKACPICGGPVEKEESATSYGYYCENVAGCPAQLTKRLMGYGRRERMDIEGLGEEVAKQLVDTELVKSLTDLYRLNKNQLLSLEGFAETKAQKLLNGVEASKGRGLARLLSALCIYMVGESMAEILADQFSSIDELLAASEDQIAKAKGFGPKRAKFVHDFFHSEAGEKLVAELRELGVKLTQDKKAAPAGAQVFAGKTLVVTGTLKNYGRKDIEDLIKSFGGKATGSISKKTDFLVAGEEAGSKLDKARELGVRVLTEEEFDELIGKK</sequence>
<keyword evidence="6 11" id="KW-0862">Zinc</keyword>
<keyword evidence="14" id="KW-1185">Reference proteome</keyword>
<feature type="binding site" evidence="11">
    <location>
        <position position="290"/>
    </location>
    <ligand>
        <name>NAD(+)</name>
        <dbReference type="ChEBI" id="CHEBI:57540"/>
    </ligand>
</feature>
<keyword evidence="7 11" id="KW-0460">Magnesium</keyword>
<feature type="active site" description="N6-AMP-lysine intermediate" evidence="11">
    <location>
        <position position="116"/>
    </location>
</feature>
<dbReference type="GO" id="GO:0006260">
    <property type="term" value="P:DNA replication"/>
    <property type="evidence" value="ECO:0007669"/>
    <property type="project" value="UniProtKB-KW"/>
</dbReference>
<dbReference type="InterPro" id="IPR012340">
    <property type="entry name" value="NA-bd_OB-fold"/>
</dbReference>
<dbReference type="GO" id="GO:0005829">
    <property type="term" value="C:cytosol"/>
    <property type="evidence" value="ECO:0007669"/>
    <property type="project" value="TreeGrafter"/>
</dbReference>
<dbReference type="Gene3D" id="1.10.150.20">
    <property type="entry name" value="5' to 3' exonuclease, C-terminal subdomain"/>
    <property type="match status" value="2"/>
</dbReference>
<dbReference type="InterPro" id="IPR013840">
    <property type="entry name" value="DNAligase_N"/>
</dbReference>
<evidence type="ECO:0000256" key="7">
    <source>
        <dbReference type="ARBA" id="ARBA00022842"/>
    </source>
</evidence>